<dbReference type="InterPro" id="IPR000914">
    <property type="entry name" value="SBP_5_dom"/>
</dbReference>
<dbReference type="Pfam" id="PF00496">
    <property type="entry name" value="SBP_bac_5"/>
    <property type="match status" value="1"/>
</dbReference>
<evidence type="ECO:0000256" key="1">
    <source>
        <dbReference type="SAM" id="SignalP"/>
    </source>
</evidence>
<dbReference type="GO" id="GO:0015833">
    <property type="term" value="P:peptide transport"/>
    <property type="evidence" value="ECO:0007669"/>
    <property type="project" value="TreeGrafter"/>
</dbReference>
<feature type="signal peptide" evidence="1">
    <location>
        <begin position="1"/>
        <end position="21"/>
    </location>
</feature>
<sequence>MQRRKLFAVALAGVLASGGLAACSGDSPNAGNKNASGGATFLTVGMPNGPQTENHNPFLGTSAGASLGYRWMLYEPLMMWNPVKPADPSKPWLATGAEWSPDFKKVTITVRDNATWSDGQKLTAEDVAYTFNLIKTNEALNSAATPYGEITASGSTVTVTFTNSMFVYKDKWLGQTPIVPKHIWEGIKDPATDANKTPVGSGPYTLKSFTPQTTTLSVRTEGYWQDLPQVKELRYTSYTDNNAQTTALSDGSAEWSFVFIPNYKTVFIDKDPAHYKVWAPPVLGIHGLYINTTKAPFDNVALRKAMSMVVNREDIFNQAEAGYFHPLVTSVTGLPSPAGDAFVAEEYKGKNQTVDVEGAKKVLADAGFKLNGTTLNDPSGKPVKITLTDPSGWSDYQTSLEIVKDNFAQIGIAATVDKANQDAWFRNVEEGKFDATFRWTNGGSTPYDIYQTIMDGKVLKKIGTASPGGNFGRFNSPEATTALAAYANATDDAARKTAMNTIQKIFVEQVPMIPVGADNIGMAYSTKNWVGWPDDTNTYGAGQPTQANALDVVLHLKPANS</sequence>
<dbReference type="KEGG" id="afs:AFR_31935"/>
<dbReference type="Gene3D" id="3.10.105.10">
    <property type="entry name" value="Dipeptide-binding Protein, Domain 3"/>
    <property type="match status" value="1"/>
</dbReference>
<dbReference type="InterPro" id="IPR030678">
    <property type="entry name" value="Peptide/Ni-bd"/>
</dbReference>
<evidence type="ECO:0000259" key="2">
    <source>
        <dbReference type="Pfam" id="PF00496"/>
    </source>
</evidence>
<dbReference type="EMBL" id="CP006272">
    <property type="protein sequence ID" value="AGZ44647.1"/>
    <property type="molecule type" value="Genomic_DNA"/>
</dbReference>
<dbReference type="Proteomes" id="UP000017746">
    <property type="component" value="Chromosome"/>
</dbReference>
<dbReference type="PANTHER" id="PTHR30290:SF82">
    <property type="entry name" value="ABC-TYPE DIPEPTIDE_OLIGOPEPTIDE TRANSPORT SYSTEM, PERIPLASMIC COMPONENT"/>
    <property type="match status" value="1"/>
</dbReference>
<dbReference type="GO" id="GO:1904680">
    <property type="term" value="F:peptide transmembrane transporter activity"/>
    <property type="evidence" value="ECO:0007669"/>
    <property type="project" value="TreeGrafter"/>
</dbReference>
<feature type="domain" description="Solute-binding protein family 5" evidence="2">
    <location>
        <begin position="90"/>
        <end position="451"/>
    </location>
</feature>
<dbReference type="GO" id="GO:0042597">
    <property type="term" value="C:periplasmic space"/>
    <property type="evidence" value="ECO:0007669"/>
    <property type="project" value="UniProtKB-ARBA"/>
</dbReference>
<dbReference type="eggNOG" id="COG0747">
    <property type="taxonomic scope" value="Bacteria"/>
</dbReference>
<reference evidence="3 4" key="1">
    <citation type="journal article" date="2014" name="J. Biotechnol.">
        <title>Complete genome sequence of the actinobacterium Actinoplanes friuliensis HAG 010964, producer of the lipopeptide antibiotic friulimycin.</title>
        <authorList>
            <person name="Ruckert C."/>
            <person name="Szczepanowski R."/>
            <person name="Albersmeier A."/>
            <person name="Goesmann A."/>
            <person name="Fischer N."/>
            <person name="Steinkamper A."/>
            <person name="Puhler A."/>
            <person name="Biener R."/>
            <person name="Schwartz D."/>
            <person name="Kalinowski J."/>
        </authorList>
    </citation>
    <scope>NUCLEOTIDE SEQUENCE [LARGE SCALE GENOMIC DNA]</scope>
    <source>
        <strain evidence="3 4">DSM 7358</strain>
    </source>
</reference>
<dbReference type="AlphaFoldDB" id="U5W6L6"/>
<dbReference type="PATRIC" id="fig|1246995.3.peg.6464"/>
<organism evidence="3 4">
    <name type="scientific">Actinoplanes friuliensis DSM 7358</name>
    <dbReference type="NCBI Taxonomy" id="1246995"/>
    <lineage>
        <taxon>Bacteria</taxon>
        <taxon>Bacillati</taxon>
        <taxon>Actinomycetota</taxon>
        <taxon>Actinomycetes</taxon>
        <taxon>Micromonosporales</taxon>
        <taxon>Micromonosporaceae</taxon>
        <taxon>Actinoplanes</taxon>
    </lineage>
</organism>
<dbReference type="PANTHER" id="PTHR30290">
    <property type="entry name" value="PERIPLASMIC BINDING COMPONENT OF ABC TRANSPORTER"/>
    <property type="match status" value="1"/>
</dbReference>
<dbReference type="OrthoDB" id="9764591at2"/>
<dbReference type="InterPro" id="IPR039424">
    <property type="entry name" value="SBP_5"/>
</dbReference>
<evidence type="ECO:0000313" key="4">
    <source>
        <dbReference type="Proteomes" id="UP000017746"/>
    </source>
</evidence>
<dbReference type="Gene3D" id="3.40.190.10">
    <property type="entry name" value="Periplasmic binding protein-like II"/>
    <property type="match status" value="1"/>
</dbReference>
<keyword evidence="1" id="KW-0732">Signal</keyword>
<dbReference type="Gene3D" id="3.90.76.10">
    <property type="entry name" value="Dipeptide-binding Protein, Domain 1"/>
    <property type="match status" value="1"/>
</dbReference>
<accession>U5W6L6</accession>
<dbReference type="PIRSF" id="PIRSF002741">
    <property type="entry name" value="MppA"/>
    <property type="match status" value="1"/>
</dbReference>
<proteinExistence type="predicted"/>
<dbReference type="PROSITE" id="PS51257">
    <property type="entry name" value="PROKAR_LIPOPROTEIN"/>
    <property type="match status" value="1"/>
</dbReference>
<dbReference type="HOGENOM" id="CLU_017028_8_3_11"/>
<dbReference type="RefSeq" id="WP_023560980.1">
    <property type="nucleotide sequence ID" value="NC_022657.1"/>
</dbReference>
<keyword evidence="4" id="KW-1185">Reference proteome</keyword>
<protein>
    <submittedName>
        <fullName evidence="3">Family 5 extracellular solute-binding protein</fullName>
    </submittedName>
</protein>
<dbReference type="GO" id="GO:0043190">
    <property type="term" value="C:ATP-binding cassette (ABC) transporter complex"/>
    <property type="evidence" value="ECO:0007669"/>
    <property type="project" value="InterPro"/>
</dbReference>
<feature type="chain" id="PRO_5004666388" evidence="1">
    <location>
        <begin position="22"/>
        <end position="561"/>
    </location>
</feature>
<name>U5W6L6_9ACTN</name>
<dbReference type="STRING" id="1246995.AFR_31935"/>
<evidence type="ECO:0000313" key="3">
    <source>
        <dbReference type="EMBL" id="AGZ44647.1"/>
    </source>
</evidence>
<dbReference type="SUPFAM" id="SSF53850">
    <property type="entry name" value="Periplasmic binding protein-like II"/>
    <property type="match status" value="1"/>
</dbReference>
<gene>
    <name evidence="3" type="ORF">AFR_31935</name>
</gene>
<dbReference type="CDD" id="cd08509">
    <property type="entry name" value="PBP2_TmCBP_oligosaccharides_like"/>
    <property type="match status" value="1"/>
</dbReference>